<dbReference type="GeneTree" id="ENSGT00940000164851"/>
<feature type="domain" description="GAIN-B" evidence="14">
    <location>
        <begin position="91"/>
        <end position="270"/>
    </location>
</feature>
<dbReference type="PANTHER" id="PTHR12011:SF264">
    <property type="entry name" value="ADHESION G-PROTEIN COUPLED RECEPTOR G2"/>
    <property type="match status" value="1"/>
</dbReference>
<dbReference type="Gene3D" id="2.60.220.50">
    <property type="match status" value="1"/>
</dbReference>
<feature type="transmembrane region" description="Helical" evidence="13">
    <location>
        <begin position="512"/>
        <end position="535"/>
    </location>
</feature>
<dbReference type="Proteomes" id="UP000694546">
    <property type="component" value="Chromosome 7"/>
</dbReference>
<dbReference type="Pfam" id="PF01825">
    <property type="entry name" value="GPS"/>
    <property type="match status" value="1"/>
</dbReference>
<dbReference type="InterPro" id="IPR000203">
    <property type="entry name" value="GPS"/>
</dbReference>
<evidence type="ECO:0000256" key="3">
    <source>
        <dbReference type="ARBA" id="ARBA00022475"/>
    </source>
</evidence>
<evidence type="ECO:0000256" key="2">
    <source>
        <dbReference type="ARBA" id="ARBA00007343"/>
    </source>
</evidence>
<keyword evidence="11" id="KW-0807">Transducer</keyword>
<keyword evidence="10" id="KW-0325">Glycoprotein</keyword>
<keyword evidence="4 13" id="KW-0812">Transmembrane</keyword>
<dbReference type="SUPFAM" id="SSF81321">
    <property type="entry name" value="Family A G protein-coupled receptor-like"/>
    <property type="match status" value="1"/>
</dbReference>
<reference evidence="16" key="2">
    <citation type="submission" date="2025-09" db="UniProtKB">
        <authorList>
            <consortium name="Ensembl"/>
        </authorList>
    </citation>
    <scope>IDENTIFICATION</scope>
</reference>
<evidence type="ECO:0000256" key="8">
    <source>
        <dbReference type="ARBA" id="ARBA00023157"/>
    </source>
</evidence>
<evidence type="ECO:0000256" key="4">
    <source>
        <dbReference type="ARBA" id="ARBA00022692"/>
    </source>
</evidence>
<feature type="transmembrane region" description="Helical" evidence="13">
    <location>
        <begin position="388"/>
        <end position="409"/>
    </location>
</feature>
<dbReference type="InterPro" id="IPR057244">
    <property type="entry name" value="GAIN_B"/>
</dbReference>
<feature type="transmembrane region" description="Helical" evidence="13">
    <location>
        <begin position="437"/>
        <end position="466"/>
    </location>
</feature>
<keyword evidence="8" id="KW-1015">Disulfide bond</keyword>
<dbReference type="InterPro" id="IPR058857">
    <property type="entry name" value="GAIN_ADGRG2/6"/>
</dbReference>
<evidence type="ECO:0000259" key="14">
    <source>
        <dbReference type="PROSITE" id="PS50221"/>
    </source>
</evidence>
<keyword evidence="6" id="KW-0297">G-protein coupled receptor</keyword>
<evidence type="ECO:0000259" key="15">
    <source>
        <dbReference type="PROSITE" id="PS50261"/>
    </source>
</evidence>
<evidence type="ECO:0000256" key="9">
    <source>
        <dbReference type="ARBA" id="ARBA00023170"/>
    </source>
</evidence>
<keyword evidence="7 13" id="KW-0472">Membrane</keyword>
<feature type="region of interest" description="Disordered" evidence="12">
    <location>
        <begin position="563"/>
        <end position="605"/>
    </location>
</feature>
<evidence type="ECO:0000256" key="5">
    <source>
        <dbReference type="ARBA" id="ARBA00022989"/>
    </source>
</evidence>
<feature type="transmembrane region" description="Helical" evidence="13">
    <location>
        <begin position="282"/>
        <end position="304"/>
    </location>
</feature>
<dbReference type="Pfam" id="PF26574">
    <property type="entry name" value="GAIN_ADGRG2"/>
    <property type="match status" value="1"/>
</dbReference>
<evidence type="ECO:0000256" key="11">
    <source>
        <dbReference type="ARBA" id="ARBA00023224"/>
    </source>
</evidence>
<dbReference type="PRINTS" id="PR00249">
    <property type="entry name" value="GPCRSECRETIN"/>
</dbReference>
<feature type="transmembrane region" description="Helical" evidence="13">
    <location>
        <begin position="353"/>
        <end position="376"/>
    </location>
</feature>
<evidence type="ECO:0000256" key="10">
    <source>
        <dbReference type="ARBA" id="ARBA00023180"/>
    </source>
</evidence>
<evidence type="ECO:0000256" key="7">
    <source>
        <dbReference type="ARBA" id="ARBA00023136"/>
    </source>
</evidence>
<name>A0A8C5F3X6_GADMO</name>
<dbReference type="GO" id="GO:0007189">
    <property type="term" value="P:adenylate cyclase-activating G protein-coupled receptor signaling pathway"/>
    <property type="evidence" value="ECO:0007669"/>
    <property type="project" value="TreeGrafter"/>
</dbReference>
<evidence type="ECO:0000313" key="17">
    <source>
        <dbReference type="Proteomes" id="UP000694546"/>
    </source>
</evidence>
<dbReference type="PANTHER" id="PTHR12011">
    <property type="entry name" value="ADHESION G-PROTEIN COUPLED RECEPTOR"/>
    <property type="match status" value="1"/>
</dbReference>
<dbReference type="Ensembl" id="ENSGMOT00000002359.2">
    <property type="protein sequence ID" value="ENSGMOP00000002283.2"/>
    <property type="gene ID" value="ENSGMOG00000002145.2"/>
</dbReference>
<dbReference type="PROSITE" id="PS50221">
    <property type="entry name" value="GAIN_B"/>
    <property type="match status" value="1"/>
</dbReference>
<keyword evidence="9" id="KW-0675">Receptor</keyword>
<evidence type="ECO:0000313" key="16">
    <source>
        <dbReference type="Ensembl" id="ENSGMOP00000002283.2"/>
    </source>
</evidence>
<keyword evidence="17" id="KW-1185">Reference proteome</keyword>
<dbReference type="GO" id="GO:0007166">
    <property type="term" value="P:cell surface receptor signaling pathway"/>
    <property type="evidence" value="ECO:0007669"/>
    <property type="project" value="InterPro"/>
</dbReference>
<dbReference type="GO" id="GO:0005886">
    <property type="term" value="C:plasma membrane"/>
    <property type="evidence" value="ECO:0007669"/>
    <property type="project" value="TreeGrafter"/>
</dbReference>
<dbReference type="Pfam" id="PF00002">
    <property type="entry name" value="7tm_2"/>
    <property type="match status" value="1"/>
</dbReference>
<evidence type="ECO:0000256" key="13">
    <source>
        <dbReference type="SAM" id="Phobius"/>
    </source>
</evidence>
<evidence type="ECO:0000256" key="1">
    <source>
        <dbReference type="ARBA" id="ARBA00004651"/>
    </source>
</evidence>
<dbReference type="OMA" id="HIRICHI"/>
<dbReference type="SMART" id="SM00303">
    <property type="entry name" value="GPS"/>
    <property type="match status" value="1"/>
</dbReference>
<comment type="subcellular location">
    <subcellularLocation>
        <location evidence="1">Cell membrane</location>
        <topology evidence="1">Multi-pass membrane protein</topology>
    </subcellularLocation>
</comment>
<feature type="transmembrane region" description="Helical" evidence="13">
    <location>
        <begin position="316"/>
        <end position="333"/>
    </location>
</feature>
<comment type="similarity">
    <text evidence="2">Belongs to the G-protein coupled receptor 2 family. Adhesion G-protein coupled receptor (ADGR) subfamily.</text>
</comment>
<accession>A0A8C5F3X6</accession>
<feature type="domain" description="G-protein coupled receptors family 2 profile 2" evidence="15">
    <location>
        <begin position="280"/>
        <end position="536"/>
    </location>
</feature>
<dbReference type="InterPro" id="IPR000832">
    <property type="entry name" value="GPCR_2_secretin-like"/>
</dbReference>
<dbReference type="AlphaFoldDB" id="A0A8C5F3X6"/>
<evidence type="ECO:0000256" key="12">
    <source>
        <dbReference type="SAM" id="MobiDB-lite"/>
    </source>
</evidence>
<dbReference type="InterPro" id="IPR017981">
    <property type="entry name" value="GPCR_2-like_7TM"/>
</dbReference>
<evidence type="ECO:0000256" key="6">
    <source>
        <dbReference type="ARBA" id="ARBA00023040"/>
    </source>
</evidence>
<dbReference type="PROSITE" id="PS50261">
    <property type="entry name" value="G_PROTEIN_RECEP_F2_4"/>
    <property type="match status" value="1"/>
</dbReference>
<protein>
    <submittedName>
        <fullName evidence="16">Uncharacterized protein</fullName>
    </submittedName>
</protein>
<dbReference type="GO" id="GO:0004930">
    <property type="term" value="F:G protein-coupled receptor activity"/>
    <property type="evidence" value="ECO:0007669"/>
    <property type="project" value="InterPro"/>
</dbReference>
<keyword evidence="3" id="KW-1003">Cell membrane</keyword>
<dbReference type="Gene3D" id="1.20.1070.10">
    <property type="entry name" value="Rhodopsin 7-helix transmembrane proteins"/>
    <property type="match status" value="1"/>
</dbReference>
<dbReference type="InterPro" id="IPR046338">
    <property type="entry name" value="GAIN_dom_sf"/>
</dbReference>
<reference evidence="16" key="1">
    <citation type="submission" date="2025-08" db="UniProtKB">
        <authorList>
            <consortium name="Ensembl"/>
        </authorList>
    </citation>
    <scope>IDENTIFICATION</scope>
</reference>
<feature type="compositionally biased region" description="Low complexity" evidence="12">
    <location>
        <begin position="573"/>
        <end position="589"/>
    </location>
</feature>
<sequence>PEPISSAMSNEAAAGLLLQQTGDVSRLNSSQVEQLVSDLEGLVAGPRISVALGNLSVHIVSNLLGASESDVAPRIVRIVDAVGLKLVFDADVEELLSDSLALSIKAVDGANFRETTFSIADPQNVLVRNTYRYQGSIRLPPSLTQALTSEQQSQASRVQFNFYQKGTCPSLFQDPHLGTRRLISGILGASVANLSIHGLEENVTVNLRNTEPVPENYSAICVFWDIAMNNGTGGWNSDGCFLQNSTDSETICSCNHLTSFAILLDLDREPIMDRLQANILTFITYIGCGLSAIFLSLTLLTYLAFEKLRKDMPSKILIQLCLALLLLNLVFLVDSWLSLYPSVPGLCLSTAWFLHYFLLASFTWMGLEAVHMYLALVKVFNTYVSHYMLKFSLVGWGVPMVVVVIVIAVDSENYGLVTYAKYHDGTSDDFCWLRNDIVFYVAVVAYFCVIFLFNSIMFVVVMVQLARILRQNPHSEQHRSSLQDVRRVAGVTVLLGLTWGFAFFSWGPVNLAFMYLFTIFNTLQGFFIFLFHCMVKENVRRQWRTSLCCGKLRLAENSDWSRTATQKTKKKSSVSGVTSLSSSESNNSSFLARDSPELPNGIGEP</sequence>
<proteinExistence type="inferred from homology"/>
<feature type="transmembrane region" description="Helical" evidence="13">
    <location>
        <begin position="487"/>
        <end position="506"/>
    </location>
</feature>
<organism evidence="16 17">
    <name type="scientific">Gadus morhua</name>
    <name type="common">Atlantic cod</name>
    <dbReference type="NCBI Taxonomy" id="8049"/>
    <lineage>
        <taxon>Eukaryota</taxon>
        <taxon>Metazoa</taxon>
        <taxon>Chordata</taxon>
        <taxon>Craniata</taxon>
        <taxon>Vertebrata</taxon>
        <taxon>Euteleostomi</taxon>
        <taxon>Actinopterygii</taxon>
        <taxon>Neopterygii</taxon>
        <taxon>Teleostei</taxon>
        <taxon>Neoteleostei</taxon>
        <taxon>Acanthomorphata</taxon>
        <taxon>Zeiogadaria</taxon>
        <taxon>Gadariae</taxon>
        <taxon>Gadiformes</taxon>
        <taxon>Gadoidei</taxon>
        <taxon>Gadidae</taxon>
        <taxon>Gadus</taxon>
    </lineage>
</organism>
<keyword evidence="5 13" id="KW-1133">Transmembrane helix</keyword>